<sequence length="911" mass="100209">MARRGTAVRLPHTLVGTFRTLVWILLVAPSLGYGGEENERHRSKAVSSRQFPFGGGAGFNSQSSNSQYGSSNYGQLSSALSSQNSFSGQSLYQSGSSGGYQSSQSQSMYSKEIQKISVKLLASAELRNNLVKVFSYVLNQGAMSNLDRNLYEALIVIYNAIKIREIKVSELLPVVRKLSMAQQQDKYTMLFQELQRISPGYLQPYVGQWYQALQRRQVDITQFLRSQNGQASVDLFVGIPSTITNVINEPLPMLPNVKTLPNIESRFGKLIAEIFSLVTDESVQITPSLFASILSNIPVDTSKPNTDESLQRIVEGLLSTQISSWSSVVNNISPQDRQNPYSIVRLILQRLSSESSIPSPIREGARQVLPYISDNYPSGTPIFNKPMDNMQGSVFGSSTSFGASNFQNLIQQLLISQSKTSNSWESNLNPSSPLSGGSSNYQSSNSMSGVSNNYRPSSPLSGGSSNYHPNPYSSSPSNYQPSSLFTGGSSNYQSSNSMSSGSSNYRPSSYSSGPSNYQPSSSFTGGSSNYQSSNSMSSGSSNYRPSGPSFGSNSPSQSPSWSSGSYPGGGSPSWGLPGMPGPQPGAPSRTSGSDILSVNGFPLPTPESQLETVEGNLNFGSLLPPTKPGSIEDENLKPLRYFLSNSNLLGVLGSTFKPENYPNKGLLLRGVLKHLLKINLDQRDVEDTVRKYLRELENNQPSVTVSQVNYASLESALPPPTNADEAEKRSTLVTFLQDSSLSKTLGDGFNGQNYGTKGVFLKHLLEYCLQLNYVIEDRKLSEAIRYYLSRVDLDKYGSHRVEWVYVTHTFVQRTVDLNGVFRALDNDNLNKEARVSVSNLKRFFNEEFKPAIHMKGFNFFQYSTKGEWMTAFFNHVLTLNDLSPSIRNDFMRILPYIRMHGPGAEPVEFDD</sequence>
<accession>A0A7R9D5B4</accession>
<evidence type="ECO:0000313" key="3">
    <source>
        <dbReference type="EMBL" id="CAD7408401.1"/>
    </source>
</evidence>
<dbReference type="EMBL" id="OC320572">
    <property type="protein sequence ID" value="CAD7408401.1"/>
    <property type="molecule type" value="Genomic_DNA"/>
</dbReference>
<feature type="signal peptide" evidence="2">
    <location>
        <begin position="1"/>
        <end position="34"/>
    </location>
</feature>
<feature type="chain" id="PRO_5031477004" evidence="2">
    <location>
        <begin position="35"/>
        <end position="911"/>
    </location>
</feature>
<name>A0A7R9D5B4_TIMCR</name>
<feature type="compositionally biased region" description="Low complexity" evidence="1">
    <location>
        <begin position="422"/>
        <end position="453"/>
    </location>
</feature>
<dbReference type="AlphaFoldDB" id="A0A7R9D5B4"/>
<organism evidence="3">
    <name type="scientific">Timema cristinae</name>
    <name type="common">Walking stick</name>
    <dbReference type="NCBI Taxonomy" id="61476"/>
    <lineage>
        <taxon>Eukaryota</taxon>
        <taxon>Metazoa</taxon>
        <taxon>Ecdysozoa</taxon>
        <taxon>Arthropoda</taxon>
        <taxon>Hexapoda</taxon>
        <taxon>Insecta</taxon>
        <taxon>Pterygota</taxon>
        <taxon>Neoptera</taxon>
        <taxon>Polyneoptera</taxon>
        <taxon>Phasmatodea</taxon>
        <taxon>Timematodea</taxon>
        <taxon>Timematoidea</taxon>
        <taxon>Timematidae</taxon>
        <taxon>Timema</taxon>
    </lineage>
</organism>
<protein>
    <submittedName>
        <fullName evidence="3">Uncharacterized protein</fullName>
    </submittedName>
</protein>
<feature type="region of interest" description="Disordered" evidence="1">
    <location>
        <begin position="422"/>
        <end position="609"/>
    </location>
</feature>
<reference evidence="3" key="1">
    <citation type="submission" date="2020-11" db="EMBL/GenBank/DDBJ databases">
        <authorList>
            <person name="Tran Van P."/>
        </authorList>
    </citation>
    <scope>NUCLEOTIDE SEQUENCE</scope>
</reference>
<feature type="compositionally biased region" description="Polar residues" evidence="1">
    <location>
        <begin position="454"/>
        <end position="463"/>
    </location>
</feature>
<keyword evidence="2" id="KW-0732">Signal</keyword>
<proteinExistence type="predicted"/>
<evidence type="ECO:0000256" key="2">
    <source>
        <dbReference type="SAM" id="SignalP"/>
    </source>
</evidence>
<gene>
    <name evidence="3" type="ORF">TCEB3V08_LOCUS9501</name>
</gene>
<evidence type="ECO:0000256" key="1">
    <source>
        <dbReference type="SAM" id="MobiDB-lite"/>
    </source>
</evidence>
<feature type="compositionally biased region" description="Low complexity" evidence="1">
    <location>
        <begin position="464"/>
        <end position="565"/>
    </location>
</feature>